<accession>A0A7I4YYJ5</accession>
<protein>
    <submittedName>
        <fullName evidence="2">Aa_trans domain-containing protein</fullName>
    </submittedName>
</protein>
<organism evidence="1 2">
    <name type="scientific">Haemonchus contortus</name>
    <name type="common">Barber pole worm</name>
    <dbReference type="NCBI Taxonomy" id="6289"/>
    <lineage>
        <taxon>Eukaryota</taxon>
        <taxon>Metazoa</taxon>
        <taxon>Ecdysozoa</taxon>
        <taxon>Nematoda</taxon>
        <taxon>Chromadorea</taxon>
        <taxon>Rhabditida</taxon>
        <taxon>Rhabditina</taxon>
        <taxon>Rhabditomorpha</taxon>
        <taxon>Strongyloidea</taxon>
        <taxon>Trichostrongylidae</taxon>
        <taxon>Haemonchus</taxon>
    </lineage>
</organism>
<sequence length="79" mass="9137">QSIPAKTMRIVIIFSLICVFFTTALSGAGYAVMTNDFRRFTPSESTYLFPYLVHRLPFPRLTLKVGIINQLRRAHKIKY</sequence>
<keyword evidence="1" id="KW-1185">Reference proteome</keyword>
<evidence type="ECO:0000313" key="1">
    <source>
        <dbReference type="Proteomes" id="UP000025227"/>
    </source>
</evidence>
<evidence type="ECO:0000313" key="2">
    <source>
        <dbReference type="WBParaSite" id="HCON_00159180-00001"/>
    </source>
</evidence>
<dbReference type="Proteomes" id="UP000025227">
    <property type="component" value="Unplaced"/>
</dbReference>
<proteinExistence type="predicted"/>
<reference evidence="2" key="1">
    <citation type="submission" date="2020-12" db="UniProtKB">
        <authorList>
            <consortium name="WormBaseParasite"/>
        </authorList>
    </citation>
    <scope>IDENTIFICATION</scope>
    <source>
        <strain evidence="2">MHco3</strain>
    </source>
</reference>
<dbReference type="OrthoDB" id="10374561at2759"/>
<dbReference type="AlphaFoldDB" id="A0A7I4YYJ5"/>
<name>A0A7I4YYJ5_HAECO</name>
<dbReference type="WBParaSite" id="HCON_00159180-00001">
    <property type="protein sequence ID" value="HCON_00159180-00001"/>
    <property type="gene ID" value="HCON_00159180"/>
</dbReference>